<evidence type="ECO:0000313" key="2">
    <source>
        <dbReference type="Proteomes" id="UP001231124"/>
    </source>
</evidence>
<dbReference type="EMBL" id="JAUSVP010000001">
    <property type="protein sequence ID" value="MDQ0445971.1"/>
    <property type="molecule type" value="Genomic_DNA"/>
</dbReference>
<dbReference type="Proteomes" id="UP001231124">
    <property type="component" value="Unassembled WGS sequence"/>
</dbReference>
<name>A0ABU0HUG2_9HYPH</name>
<gene>
    <name evidence="1" type="ORF">QO012_000449</name>
</gene>
<reference evidence="1 2" key="1">
    <citation type="submission" date="2023-07" db="EMBL/GenBank/DDBJ databases">
        <title>Genomic Encyclopedia of Type Strains, Phase IV (KMG-IV): sequencing the most valuable type-strain genomes for metagenomic binning, comparative biology and taxonomic classification.</title>
        <authorList>
            <person name="Goeker M."/>
        </authorList>
    </citation>
    <scope>NUCLEOTIDE SEQUENCE [LARGE SCALE GENOMIC DNA]</scope>
    <source>
        <strain evidence="1 2">DSM 19013</strain>
    </source>
</reference>
<comment type="caution">
    <text evidence="1">The sequence shown here is derived from an EMBL/GenBank/DDBJ whole genome shotgun (WGS) entry which is preliminary data.</text>
</comment>
<organism evidence="1 2">
    <name type="scientific">Methylobacterium aerolatum</name>
    <dbReference type="NCBI Taxonomy" id="418708"/>
    <lineage>
        <taxon>Bacteria</taxon>
        <taxon>Pseudomonadati</taxon>
        <taxon>Pseudomonadota</taxon>
        <taxon>Alphaproteobacteria</taxon>
        <taxon>Hyphomicrobiales</taxon>
        <taxon>Methylobacteriaceae</taxon>
        <taxon>Methylobacterium</taxon>
    </lineage>
</organism>
<accession>A0ABU0HUG2</accession>
<proteinExistence type="predicted"/>
<dbReference type="RefSeq" id="WP_238203234.1">
    <property type="nucleotide sequence ID" value="NZ_BPQE01000013.1"/>
</dbReference>
<evidence type="ECO:0000313" key="1">
    <source>
        <dbReference type="EMBL" id="MDQ0445971.1"/>
    </source>
</evidence>
<keyword evidence="2" id="KW-1185">Reference proteome</keyword>
<protein>
    <submittedName>
        <fullName evidence="1">Uncharacterized protein</fullName>
    </submittedName>
</protein>
<sequence>MAGHGSGDPTERLAQVQRLATELAARVRYAQIVERAIPPEQITALVEAARLLQERGEPWPHLVAEVLQRIVDEMEQAPEDGTGAS</sequence>